<reference evidence="1" key="1">
    <citation type="submission" date="2018-02" db="EMBL/GenBank/DDBJ databases">
        <title>Rhizophora mucronata_Transcriptome.</title>
        <authorList>
            <person name="Meera S.P."/>
            <person name="Sreeshan A."/>
            <person name="Augustine A."/>
        </authorList>
    </citation>
    <scope>NUCLEOTIDE SEQUENCE</scope>
    <source>
        <tissue evidence="1">Leaf</tissue>
    </source>
</reference>
<proteinExistence type="predicted"/>
<organism evidence="1">
    <name type="scientific">Rhizophora mucronata</name>
    <name type="common">Asiatic mangrove</name>
    <dbReference type="NCBI Taxonomy" id="61149"/>
    <lineage>
        <taxon>Eukaryota</taxon>
        <taxon>Viridiplantae</taxon>
        <taxon>Streptophyta</taxon>
        <taxon>Embryophyta</taxon>
        <taxon>Tracheophyta</taxon>
        <taxon>Spermatophyta</taxon>
        <taxon>Magnoliopsida</taxon>
        <taxon>eudicotyledons</taxon>
        <taxon>Gunneridae</taxon>
        <taxon>Pentapetalae</taxon>
        <taxon>rosids</taxon>
        <taxon>fabids</taxon>
        <taxon>Malpighiales</taxon>
        <taxon>Rhizophoraceae</taxon>
        <taxon>Rhizophora</taxon>
    </lineage>
</organism>
<protein>
    <submittedName>
        <fullName evidence="1">Uncharacterized protein</fullName>
    </submittedName>
</protein>
<sequence>MQEVQFFFFICLPLLARHFFALGLSRCLRAAS</sequence>
<dbReference type="AlphaFoldDB" id="A0A2P2NBU1"/>
<accession>A0A2P2NBU1</accession>
<dbReference type="EMBL" id="GGEC01059406">
    <property type="protein sequence ID" value="MBX39890.1"/>
    <property type="molecule type" value="Transcribed_RNA"/>
</dbReference>
<name>A0A2P2NBU1_RHIMU</name>
<evidence type="ECO:0000313" key="1">
    <source>
        <dbReference type="EMBL" id="MBX39890.1"/>
    </source>
</evidence>